<accession>A0ABS9TJJ5</accession>
<protein>
    <submittedName>
        <fullName evidence="2">DUF1097 domain-containing protein</fullName>
    </submittedName>
</protein>
<feature type="transmembrane region" description="Helical" evidence="1">
    <location>
        <begin position="132"/>
        <end position="150"/>
    </location>
</feature>
<keyword evidence="1" id="KW-0472">Membrane</keyword>
<sequence length="174" mass="17137">MSGKNALAPRIGVLGAVAVLFTGAVVLVPVWVVFIAWASFFILGGGMNGLVRSVVSNLTGLVIATVTLMVSQGLGMGLVLTAVAVGAGSAAMVLVSRASLLGTIPAIVWGFASTVGTVAVTGRGVLTASIGNPAVMAAVALVLGGLFGIVSERVAQVLSAEPANRAEPSPEISG</sequence>
<dbReference type="EMBL" id="JAKXMK010000020">
    <property type="protein sequence ID" value="MCH6168704.1"/>
    <property type="molecule type" value="Genomic_DNA"/>
</dbReference>
<dbReference type="Pfam" id="PF06496">
    <property type="entry name" value="DUF1097"/>
    <property type="match status" value="1"/>
</dbReference>
<evidence type="ECO:0000313" key="2">
    <source>
        <dbReference type="EMBL" id="MCH6168704.1"/>
    </source>
</evidence>
<dbReference type="RefSeq" id="WP_241039342.1">
    <property type="nucleotide sequence ID" value="NZ_BAAAJF010000022.1"/>
</dbReference>
<evidence type="ECO:0000256" key="1">
    <source>
        <dbReference type="SAM" id="Phobius"/>
    </source>
</evidence>
<evidence type="ECO:0000313" key="3">
    <source>
        <dbReference type="Proteomes" id="UP001299970"/>
    </source>
</evidence>
<feature type="transmembrane region" description="Helical" evidence="1">
    <location>
        <begin position="76"/>
        <end position="95"/>
    </location>
</feature>
<comment type="caution">
    <text evidence="2">The sequence shown here is derived from an EMBL/GenBank/DDBJ whole genome shotgun (WGS) entry which is preliminary data.</text>
</comment>
<feature type="transmembrane region" description="Helical" evidence="1">
    <location>
        <begin position="12"/>
        <end position="43"/>
    </location>
</feature>
<proteinExistence type="predicted"/>
<dbReference type="Proteomes" id="UP001299970">
    <property type="component" value="Unassembled WGS sequence"/>
</dbReference>
<reference evidence="2 3" key="1">
    <citation type="submission" date="2022-03" db="EMBL/GenBank/DDBJ databases">
        <title>Pseudonocardia alaer sp. nov., a novel actinomycete isolated from reed forest soil.</title>
        <authorList>
            <person name="Wang L."/>
        </authorList>
    </citation>
    <scope>NUCLEOTIDE SEQUENCE [LARGE SCALE GENOMIC DNA]</scope>
    <source>
        <strain evidence="2 3">Y-16303</strain>
    </source>
</reference>
<gene>
    <name evidence="2" type="ORF">MMF94_23675</name>
</gene>
<feature type="transmembrane region" description="Helical" evidence="1">
    <location>
        <begin position="107"/>
        <end position="126"/>
    </location>
</feature>
<keyword evidence="1" id="KW-1133">Transmembrane helix</keyword>
<feature type="transmembrane region" description="Helical" evidence="1">
    <location>
        <begin position="50"/>
        <end position="70"/>
    </location>
</feature>
<dbReference type="InterPro" id="IPR009476">
    <property type="entry name" value="DUF1097"/>
</dbReference>
<organism evidence="2 3">
    <name type="scientific">Pseudonocardia alaniniphila</name>
    <dbReference type="NCBI Taxonomy" id="75291"/>
    <lineage>
        <taxon>Bacteria</taxon>
        <taxon>Bacillati</taxon>
        <taxon>Actinomycetota</taxon>
        <taxon>Actinomycetes</taxon>
        <taxon>Pseudonocardiales</taxon>
        <taxon>Pseudonocardiaceae</taxon>
        <taxon>Pseudonocardia</taxon>
    </lineage>
</organism>
<name>A0ABS9TJJ5_9PSEU</name>
<keyword evidence="3" id="KW-1185">Reference proteome</keyword>
<keyword evidence="1" id="KW-0812">Transmembrane</keyword>